<feature type="compositionally biased region" description="Low complexity" evidence="2">
    <location>
        <begin position="135"/>
        <end position="148"/>
    </location>
</feature>
<organism evidence="4">
    <name type="scientific">Oikopleura dioica</name>
    <name type="common">Tunicate</name>
    <dbReference type="NCBI Taxonomy" id="34765"/>
    <lineage>
        <taxon>Eukaryota</taxon>
        <taxon>Metazoa</taxon>
        <taxon>Chordata</taxon>
        <taxon>Tunicata</taxon>
        <taxon>Appendicularia</taxon>
        <taxon>Copelata</taxon>
        <taxon>Oikopleuridae</taxon>
        <taxon>Oikopleura</taxon>
    </lineage>
</organism>
<keyword evidence="1" id="KW-0175">Coiled coil</keyword>
<accession>E4Z1W2</accession>
<feature type="domain" description="Hook C-terminal" evidence="3">
    <location>
        <begin position="12"/>
        <end position="146"/>
    </location>
</feature>
<feature type="compositionally biased region" description="Basic and acidic residues" evidence="2">
    <location>
        <begin position="163"/>
        <end position="172"/>
    </location>
</feature>
<feature type="region of interest" description="Disordered" evidence="2">
    <location>
        <begin position="123"/>
        <end position="172"/>
    </location>
</feature>
<evidence type="ECO:0000256" key="2">
    <source>
        <dbReference type="SAM" id="MobiDB-lite"/>
    </source>
</evidence>
<name>E4Z1W2_OIKDI</name>
<feature type="non-terminal residue" evidence="4">
    <location>
        <position position="1"/>
    </location>
</feature>
<evidence type="ECO:0000259" key="3">
    <source>
        <dbReference type="Pfam" id="PF05622"/>
    </source>
</evidence>
<dbReference type="EMBL" id="FN656578">
    <property type="protein sequence ID" value="CBY41690.1"/>
    <property type="molecule type" value="Genomic_DNA"/>
</dbReference>
<dbReference type="PANTHER" id="PTHR18947:SF39">
    <property type="entry name" value="PROTEIN HOOK"/>
    <property type="match status" value="1"/>
</dbReference>
<dbReference type="InterPro" id="IPR008636">
    <property type="entry name" value="Hook_C"/>
</dbReference>
<evidence type="ECO:0000256" key="1">
    <source>
        <dbReference type="SAM" id="Coils"/>
    </source>
</evidence>
<evidence type="ECO:0000313" key="4">
    <source>
        <dbReference type="EMBL" id="CBY41690.1"/>
    </source>
</evidence>
<dbReference type="Proteomes" id="UP000011014">
    <property type="component" value="Unassembled WGS sequence"/>
</dbReference>
<dbReference type="AlphaFoldDB" id="E4Z1W2"/>
<sequence>GEAIQELEFNSISSELNAAKEKNGEVEALLKQKDEDIKAMETRYRSYLEKARSVIKTLDPKNNNNTEVVALRAQIAEKERLIRRLETEKAEKGKARDQEEKLLVSAWYNLGNKNIRGAVDERVGRSQPGQSFLARQRQQTQQRRNQQRSVQKARMNAAAGGAGDKKFFPSRS</sequence>
<dbReference type="GO" id="GO:0031122">
    <property type="term" value="P:cytoplasmic microtubule organization"/>
    <property type="evidence" value="ECO:0007669"/>
    <property type="project" value="InterPro"/>
</dbReference>
<dbReference type="GO" id="GO:0008017">
    <property type="term" value="F:microtubule binding"/>
    <property type="evidence" value="ECO:0007669"/>
    <property type="project" value="InterPro"/>
</dbReference>
<dbReference type="GO" id="GO:0051959">
    <property type="term" value="F:dynein light intermediate chain binding"/>
    <property type="evidence" value="ECO:0007669"/>
    <property type="project" value="TreeGrafter"/>
</dbReference>
<dbReference type="PANTHER" id="PTHR18947">
    <property type="entry name" value="HOOK PROTEINS"/>
    <property type="match status" value="1"/>
</dbReference>
<dbReference type="GO" id="GO:0005737">
    <property type="term" value="C:cytoplasm"/>
    <property type="evidence" value="ECO:0007669"/>
    <property type="project" value="TreeGrafter"/>
</dbReference>
<dbReference type="GO" id="GO:0005813">
    <property type="term" value="C:centrosome"/>
    <property type="evidence" value="ECO:0007669"/>
    <property type="project" value="TreeGrafter"/>
</dbReference>
<gene>
    <name evidence="4" type="ORF">GSOID_T00023776001</name>
</gene>
<dbReference type="Pfam" id="PF05622">
    <property type="entry name" value="HOOK"/>
    <property type="match status" value="1"/>
</dbReference>
<dbReference type="GO" id="GO:0030705">
    <property type="term" value="P:cytoskeleton-dependent intracellular transport"/>
    <property type="evidence" value="ECO:0007669"/>
    <property type="project" value="TreeGrafter"/>
</dbReference>
<reference evidence="4" key="1">
    <citation type="journal article" date="2010" name="Science">
        <title>Plasticity of animal genome architecture unmasked by rapid evolution of a pelagic tunicate.</title>
        <authorList>
            <person name="Denoeud F."/>
            <person name="Henriet S."/>
            <person name="Mungpakdee S."/>
            <person name="Aury J.M."/>
            <person name="Da Silva C."/>
            <person name="Brinkmann H."/>
            <person name="Mikhaleva J."/>
            <person name="Olsen L.C."/>
            <person name="Jubin C."/>
            <person name="Canestro C."/>
            <person name="Bouquet J.M."/>
            <person name="Danks G."/>
            <person name="Poulain J."/>
            <person name="Campsteijn C."/>
            <person name="Adamski M."/>
            <person name="Cross I."/>
            <person name="Yadetie F."/>
            <person name="Muffato M."/>
            <person name="Louis A."/>
            <person name="Butcher S."/>
            <person name="Tsagkogeorga G."/>
            <person name="Konrad A."/>
            <person name="Singh S."/>
            <person name="Jensen M.F."/>
            <person name="Cong E.H."/>
            <person name="Eikeseth-Otteraa H."/>
            <person name="Noel B."/>
            <person name="Anthouard V."/>
            <person name="Porcel B.M."/>
            <person name="Kachouri-Lafond R."/>
            <person name="Nishino A."/>
            <person name="Ugolini M."/>
            <person name="Chourrout P."/>
            <person name="Nishida H."/>
            <person name="Aasland R."/>
            <person name="Huzurbazar S."/>
            <person name="Westhof E."/>
            <person name="Delsuc F."/>
            <person name="Lehrach H."/>
            <person name="Reinhardt R."/>
            <person name="Weissenbach J."/>
            <person name="Roy S.W."/>
            <person name="Artiguenave F."/>
            <person name="Postlethwait J.H."/>
            <person name="Manak J.R."/>
            <person name="Thompson E.M."/>
            <person name="Jaillon O."/>
            <person name="Du Pasquier L."/>
            <person name="Boudinot P."/>
            <person name="Liberles D.A."/>
            <person name="Volff J.N."/>
            <person name="Philippe H."/>
            <person name="Lenhard B."/>
            <person name="Roest Crollius H."/>
            <person name="Wincker P."/>
            <person name="Chourrout D."/>
        </authorList>
    </citation>
    <scope>NUCLEOTIDE SEQUENCE [LARGE SCALE GENOMIC DNA]</scope>
</reference>
<feature type="coiled-coil region" evidence="1">
    <location>
        <begin position="16"/>
        <end position="102"/>
    </location>
</feature>
<proteinExistence type="predicted"/>
<protein>
    <recommendedName>
        <fullName evidence="3">Hook C-terminal domain-containing protein</fullName>
    </recommendedName>
</protein>